<gene>
    <name evidence="2" type="ORF">Q9L58_003867</name>
</gene>
<evidence type="ECO:0000313" key="3">
    <source>
        <dbReference type="Proteomes" id="UP001447188"/>
    </source>
</evidence>
<evidence type="ECO:0000256" key="1">
    <source>
        <dbReference type="SAM" id="MobiDB-lite"/>
    </source>
</evidence>
<organism evidence="2 3">
    <name type="scientific">Discina gigas</name>
    <dbReference type="NCBI Taxonomy" id="1032678"/>
    <lineage>
        <taxon>Eukaryota</taxon>
        <taxon>Fungi</taxon>
        <taxon>Dikarya</taxon>
        <taxon>Ascomycota</taxon>
        <taxon>Pezizomycotina</taxon>
        <taxon>Pezizomycetes</taxon>
        <taxon>Pezizales</taxon>
        <taxon>Discinaceae</taxon>
        <taxon>Discina</taxon>
    </lineage>
</organism>
<accession>A0ABR3GMR9</accession>
<dbReference type="EMBL" id="JBBBZM010000038">
    <property type="protein sequence ID" value="KAL0637217.1"/>
    <property type="molecule type" value="Genomic_DNA"/>
</dbReference>
<keyword evidence="3" id="KW-1185">Reference proteome</keyword>
<dbReference type="Proteomes" id="UP001447188">
    <property type="component" value="Unassembled WGS sequence"/>
</dbReference>
<feature type="region of interest" description="Disordered" evidence="1">
    <location>
        <begin position="95"/>
        <end position="132"/>
    </location>
</feature>
<name>A0ABR3GMR9_9PEZI</name>
<dbReference type="InterPro" id="IPR007727">
    <property type="entry name" value="Spo12"/>
</dbReference>
<comment type="caution">
    <text evidence="2">The sequence shown here is derived from an EMBL/GenBank/DDBJ whole genome shotgun (WGS) entry which is preliminary data.</text>
</comment>
<protein>
    <submittedName>
        <fullName evidence="2">Uncharacterized protein</fullName>
    </submittedName>
</protein>
<dbReference type="Pfam" id="PF05032">
    <property type="entry name" value="Spo12"/>
    <property type="match status" value="1"/>
</dbReference>
<feature type="compositionally biased region" description="Gly residues" evidence="1">
    <location>
        <begin position="101"/>
        <end position="110"/>
    </location>
</feature>
<evidence type="ECO:0000313" key="2">
    <source>
        <dbReference type="EMBL" id="KAL0637217.1"/>
    </source>
</evidence>
<feature type="region of interest" description="Disordered" evidence="1">
    <location>
        <begin position="1"/>
        <end position="43"/>
    </location>
</feature>
<reference evidence="2 3" key="1">
    <citation type="submission" date="2024-02" db="EMBL/GenBank/DDBJ databases">
        <title>Discinaceae phylogenomics.</title>
        <authorList>
            <person name="Dirks A.C."/>
            <person name="James T.Y."/>
        </authorList>
    </citation>
    <scope>NUCLEOTIDE SEQUENCE [LARGE SCALE GENOMIC DNA]</scope>
    <source>
        <strain evidence="2 3">ACD0624</strain>
    </source>
</reference>
<sequence>MSAPNTPLSNLAVNSATPAGSLEASPNVQPMHQGNSVSSLEMQRQLLQQKLAEKGNNTFTSPTDQMMTPCSKKLQNVKLKGFGKQPPKLLAKAFARSNTGPSGGLFGGMGKENKSSSLSSSNPFGATEPASQ</sequence>
<proteinExistence type="predicted"/>